<dbReference type="Proteomes" id="UP000004105">
    <property type="component" value="Unassembled WGS sequence"/>
</dbReference>
<comment type="caution">
    <text evidence="1">The sequence shown here is derived from an EMBL/GenBank/DDBJ whole genome shotgun (WGS) entry which is preliminary data.</text>
</comment>
<dbReference type="EMBL" id="AFAY01000020">
    <property type="protein sequence ID" value="EGF11330.1"/>
    <property type="molecule type" value="Genomic_DNA"/>
</dbReference>
<reference evidence="1 2" key="1">
    <citation type="submission" date="2011-02" db="EMBL/GenBank/DDBJ databases">
        <authorList>
            <person name="Muzny D."/>
            <person name="Qin X."/>
            <person name="Deng J."/>
            <person name="Jiang H."/>
            <person name="Liu Y."/>
            <person name="Qu J."/>
            <person name="Song X.-Z."/>
            <person name="Zhang L."/>
            <person name="Thornton R."/>
            <person name="Coyle M."/>
            <person name="Francisco L."/>
            <person name="Jackson L."/>
            <person name="Javaid M."/>
            <person name="Korchina V."/>
            <person name="Kovar C."/>
            <person name="Mata R."/>
            <person name="Mathew T."/>
            <person name="Ngo R."/>
            <person name="Nguyen L."/>
            <person name="Nguyen N."/>
            <person name="Okwuonu G."/>
            <person name="Ongeri F."/>
            <person name="Pham C."/>
            <person name="Simmons D."/>
            <person name="Wilczek-Boney K."/>
            <person name="Hale W."/>
            <person name="Jakkamsetti A."/>
            <person name="Pham P."/>
            <person name="Ruth R."/>
            <person name="San Lucas F."/>
            <person name="Warren J."/>
            <person name="Zhang J."/>
            <person name="Zhao Z."/>
            <person name="Zhou C."/>
            <person name="Zhu D."/>
            <person name="Lee S."/>
            <person name="Bess C."/>
            <person name="Blankenburg K."/>
            <person name="Forbes L."/>
            <person name="Fu Q."/>
            <person name="Gubbala S."/>
            <person name="Hirani K."/>
            <person name="Jayaseelan J.C."/>
            <person name="Lara F."/>
            <person name="Munidasa M."/>
            <person name="Palculict T."/>
            <person name="Patil S."/>
            <person name="Pu L.-L."/>
            <person name="Saada N."/>
            <person name="Tang L."/>
            <person name="Weissenberger G."/>
            <person name="Zhu Y."/>
            <person name="Hemphill L."/>
            <person name="Shang Y."/>
            <person name="Youmans B."/>
            <person name="Ayvaz T."/>
            <person name="Ross M."/>
            <person name="Santibanez J."/>
            <person name="Aqrawi P."/>
            <person name="Gross S."/>
            <person name="Joshi V."/>
            <person name="Fowler G."/>
            <person name="Nazareth L."/>
            <person name="Reid J."/>
            <person name="Worley K."/>
            <person name="Petrosino J."/>
            <person name="Highlander S."/>
            <person name="Gibbs R."/>
        </authorList>
    </citation>
    <scope>NUCLEOTIDE SEQUENCE [LARGE SCALE GENOMIC DNA]</scope>
    <source>
        <strain evidence="1 2">ATCC BAA-1200</strain>
    </source>
</reference>
<accession>F2BB70</accession>
<evidence type="ECO:0000313" key="1">
    <source>
        <dbReference type="EMBL" id="EGF11330.1"/>
    </source>
</evidence>
<organism evidence="1 2">
    <name type="scientific">Neisseria bacilliformis ATCC BAA-1200</name>
    <dbReference type="NCBI Taxonomy" id="888742"/>
    <lineage>
        <taxon>Bacteria</taxon>
        <taxon>Pseudomonadati</taxon>
        <taxon>Pseudomonadota</taxon>
        <taxon>Betaproteobacteria</taxon>
        <taxon>Neisseriales</taxon>
        <taxon>Neisseriaceae</taxon>
        <taxon>Neisseria</taxon>
    </lineage>
</organism>
<proteinExistence type="predicted"/>
<dbReference type="HOGENOM" id="CLU_3313184_0_0_4"/>
<protein>
    <submittedName>
        <fullName evidence="1">Uncharacterized protein</fullName>
    </submittedName>
</protein>
<gene>
    <name evidence="1" type="ORF">HMPREF9123_0974</name>
</gene>
<sequence>MDRLRSLGKRVTPFSGCLANIKGSLKTKGRLKKCFSDGL</sequence>
<dbReference type="AlphaFoldDB" id="F2BB70"/>
<keyword evidence="2" id="KW-1185">Reference proteome</keyword>
<evidence type="ECO:0000313" key="2">
    <source>
        <dbReference type="Proteomes" id="UP000004105"/>
    </source>
</evidence>
<name>F2BB70_9NEIS</name>